<feature type="transmembrane region" description="Helical" evidence="1">
    <location>
        <begin position="163"/>
        <end position="187"/>
    </location>
</feature>
<dbReference type="AlphaFoldDB" id="A0A081BT27"/>
<evidence type="ECO:0000256" key="1">
    <source>
        <dbReference type="SAM" id="Phobius"/>
    </source>
</evidence>
<dbReference type="HOGENOM" id="CLU_1238186_0_0_0"/>
<keyword evidence="1" id="KW-1133">Transmembrane helix</keyword>
<dbReference type="Pfam" id="PF13485">
    <property type="entry name" value="Peptidase_MA_2"/>
    <property type="match status" value="1"/>
</dbReference>
<dbReference type="STRING" id="1499966.U14_05845"/>
<name>A0A081BT27_9BACT</name>
<organism evidence="3 4">
    <name type="scientific">Candidatus Moduliflexus flocculans</name>
    <dbReference type="NCBI Taxonomy" id="1499966"/>
    <lineage>
        <taxon>Bacteria</taxon>
        <taxon>Candidatus Moduliflexota</taxon>
        <taxon>Candidatus Moduliflexia</taxon>
        <taxon>Candidatus Moduliflexales</taxon>
        <taxon>Candidatus Moduliflexaceae</taxon>
    </lineage>
</organism>
<evidence type="ECO:0000259" key="2">
    <source>
        <dbReference type="Pfam" id="PF13485"/>
    </source>
</evidence>
<evidence type="ECO:0000313" key="4">
    <source>
        <dbReference type="Proteomes" id="UP000030700"/>
    </source>
</evidence>
<keyword evidence="1" id="KW-0812">Transmembrane</keyword>
<keyword evidence="4" id="KW-1185">Reference proteome</keyword>
<feature type="domain" description="Peptidase MA-like" evidence="2">
    <location>
        <begin position="29"/>
        <end position="157"/>
    </location>
</feature>
<dbReference type="InterPro" id="IPR039568">
    <property type="entry name" value="Peptidase_MA-like_dom"/>
</dbReference>
<gene>
    <name evidence="3" type="ORF">U14_05845</name>
</gene>
<sequence length="223" mass="26047">MAYPELNRVILRSALRPDEGRLVNPIDVFTHEVAHIVLEQALAQRGGAPRWLSEGFAMYHAREWTLSGQRVIEETTLRKTFLPLNVLMNSFPADENTARVAYAQSFSLVAFMLNEYGQKIFHNFIKRLQAGDDVNAALIHSAGVNVARFEMEWRHSLETRYSWWTYLPEIGLFWFLISVGFFIAYLVKRHKSHLKEAQWEREEQIERSETVHDDSFPFWDGDD</sequence>
<evidence type="ECO:0000313" key="3">
    <source>
        <dbReference type="EMBL" id="GAK54558.1"/>
    </source>
</evidence>
<reference evidence="3 4" key="1">
    <citation type="journal article" date="2015" name="PeerJ">
        <title>First genomic representation of candidate bacterial phylum KSB3 points to enhanced environmental sensing as a trigger of wastewater bulking.</title>
        <authorList>
            <person name="Sekiguchi Y."/>
            <person name="Ohashi A."/>
            <person name="Parks D.H."/>
            <person name="Yamauchi T."/>
            <person name="Tyson G.W."/>
            <person name="Hugenholtz P."/>
        </authorList>
    </citation>
    <scope>NUCLEOTIDE SEQUENCE [LARGE SCALE GENOMIC DNA]</scope>
</reference>
<dbReference type="EMBL" id="DF820461">
    <property type="protein sequence ID" value="GAK54558.1"/>
    <property type="molecule type" value="Genomic_DNA"/>
</dbReference>
<proteinExistence type="predicted"/>
<protein>
    <recommendedName>
        <fullName evidence="2">Peptidase MA-like domain-containing protein</fullName>
    </recommendedName>
</protein>
<accession>A0A081BT27</accession>
<keyword evidence="1" id="KW-0472">Membrane</keyword>
<dbReference type="SUPFAM" id="SSF55486">
    <property type="entry name" value="Metalloproteases ('zincins'), catalytic domain"/>
    <property type="match status" value="1"/>
</dbReference>
<dbReference type="Proteomes" id="UP000030700">
    <property type="component" value="Unassembled WGS sequence"/>
</dbReference>